<dbReference type="SUPFAM" id="SSF50692">
    <property type="entry name" value="ADC-like"/>
    <property type="match status" value="1"/>
</dbReference>
<evidence type="ECO:0000256" key="12">
    <source>
        <dbReference type="PIRSR" id="PIRSR006246-3"/>
    </source>
</evidence>
<accession>A0A1D8B2C9</accession>
<dbReference type="KEGG" id="phon:BH719_04995"/>
<dbReference type="GO" id="GO:0015940">
    <property type="term" value="P:pantothenate biosynthetic process"/>
    <property type="evidence" value="ECO:0007669"/>
    <property type="project" value="UniProtKB-UniRule"/>
</dbReference>
<dbReference type="GO" id="GO:0005829">
    <property type="term" value="C:cytosol"/>
    <property type="evidence" value="ECO:0007669"/>
    <property type="project" value="TreeGrafter"/>
</dbReference>
<feature type="chain" id="PRO_5011837346" description="Aspartate 1-decarboxylase beta chain" evidence="9 13">
    <location>
        <begin position="1"/>
        <end position="27"/>
    </location>
</feature>
<evidence type="ECO:0000256" key="10">
    <source>
        <dbReference type="PIRSR" id="PIRSR006246-1"/>
    </source>
</evidence>
<evidence type="ECO:0000256" key="8">
    <source>
        <dbReference type="ARBA" id="ARBA00023317"/>
    </source>
</evidence>
<evidence type="ECO:0000313" key="15">
    <source>
        <dbReference type="EMBL" id="AOS47298.1"/>
    </source>
</evidence>
<dbReference type="OrthoDB" id="9803983at2"/>
<feature type="binding site" evidence="9 11">
    <location>
        <position position="60"/>
    </location>
    <ligand>
        <name>substrate</name>
    </ligand>
</feature>
<feature type="binding site" evidence="9 11">
    <location>
        <begin position="76"/>
        <end position="78"/>
    </location>
    <ligand>
        <name>substrate</name>
    </ligand>
</feature>
<keyword evidence="3 9" id="KW-0210">Decarboxylase</keyword>
<comment type="function">
    <text evidence="9">Catalyzes the pyruvoyl-dependent decarboxylation of aspartate to produce beta-alanine.</text>
</comment>
<evidence type="ECO:0000256" key="14">
    <source>
        <dbReference type="SAM" id="MobiDB-lite"/>
    </source>
</evidence>
<evidence type="ECO:0000313" key="16">
    <source>
        <dbReference type="Proteomes" id="UP000095214"/>
    </source>
</evidence>
<proteinExistence type="inferred from homology"/>
<protein>
    <recommendedName>
        <fullName evidence="9">Aspartate 1-decarboxylase</fullName>
        <ecNumber evidence="9">4.1.1.11</ecNumber>
    </recommendedName>
    <alternativeName>
        <fullName evidence="9">Aspartate alpha-decarboxylase</fullName>
    </alternativeName>
    <component>
        <recommendedName>
            <fullName evidence="9">Aspartate 1-decarboxylase beta chain</fullName>
        </recommendedName>
    </component>
    <component>
        <recommendedName>
            <fullName evidence="9">Aspartate 1-decarboxylase alpha chain</fullName>
        </recommendedName>
    </component>
</protein>
<comment type="subcellular location">
    <subcellularLocation>
        <location evidence="9">Cytoplasm</location>
    </subcellularLocation>
</comment>
<comment type="PTM">
    <text evidence="9 12">Is synthesized initially as an inactive proenzyme, which is activated by self-cleavage at a specific serine bond to produce a beta-subunit with a hydroxyl group at its C-terminus and an alpha-subunit with a pyruvoyl group at its N-terminus.</text>
</comment>
<sequence length="144" mass="14908">MSEMMREMVVGKIHRATVTGADLHYVGSITVDEDLLDAADIVPGQKVDIADIDNGARLATYTIAGPRGSGVVQLNGAAAHLVSVGDLVIIMAYAHVPESQARTMAPSVVFVDADNRVVEAGDDPGAVPEGSARARELGLRSSGA</sequence>
<keyword evidence="7 9" id="KW-0704">Schiff base</keyword>
<reference evidence="15 16" key="1">
    <citation type="submission" date="2016-09" db="EMBL/GenBank/DDBJ databases">
        <title>Complete genome sequence of Actinomyces hongkongensis HKU8.</title>
        <authorList>
            <person name="Gao Y.-X."/>
            <person name="Zhou Y.-Y."/>
            <person name="Xie Y."/>
            <person name="Wang M."/>
            <person name="Wang S.-J."/>
            <person name="Shen S.-G."/>
        </authorList>
    </citation>
    <scope>NUCLEOTIDE SEQUENCE [LARGE SCALE GENOMIC DNA]</scope>
    <source>
        <strain evidence="15 16">HKU8</strain>
    </source>
</reference>
<dbReference type="STRING" id="178339.BH719_04995"/>
<comment type="similarity">
    <text evidence="9">Belongs to the PanD family.</text>
</comment>
<dbReference type="GO" id="GO:0004068">
    <property type="term" value="F:aspartate 1-decarboxylase activity"/>
    <property type="evidence" value="ECO:0007669"/>
    <property type="project" value="UniProtKB-UniRule"/>
</dbReference>
<evidence type="ECO:0000256" key="3">
    <source>
        <dbReference type="ARBA" id="ARBA00022793"/>
    </source>
</evidence>
<keyword evidence="4 9" id="KW-0068">Autocatalytic cleavage</keyword>
<feature type="modified residue" description="Pyruvic acid (Ser)" evidence="9 12">
    <location>
        <position position="28"/>
    </location>
</feature>
<evidence type="ECO:0000256" key="2">
    <source>
        <dbReference type="ARBA" id="ARBA00022655"/>
    </source>
</evidence>
<dbReference type="PANTHER" id="PTHR21012">
    <property type="entry name" value="ASPARTATE 1-DECARBOXYLASE"/>
    <property type="match status" value="1"/>
</dbReference>
<evidence type="ECO:0000256" key="1">
    <source>
        <dbReference type="ARBA" id="ARBA00022490"/>
    </source>
</evidence>
<comment type="pathway">
    <text evidence="9">Cofactor biosynthesis; (R)-pantothenate biosynthesis; beta-alanine from L-aspartate: step 1/1.</text>
</comment>
<dbReference type="Pfam" id="PF02261">
    <property type="entry name" value="Asp_decarbox"/>
    <property type="match status" value="1"/>
</dbReference>
<dbReference type="CDD" id="cd06919">
    <property type="entry name" value="Asp_decarbox"/>
    <property type="match status" value="1"/>
</dbReference>
<keyword evidence="1 9" id="KW-0963">Cytoplasm</keyword>
<gene>
    <name evidence="9" type="primary">panD</name>
    <name evidence="15" type="ORF">BH719_04995</name>
</gene>
<keyword evidence="2 9" id="KW-0566">Pantothenate biosynthesis</keyword>
<dbReference type="InterPro" id="IPR009010">
    <property type="entry name" value="Asp_de-COase-like_dom_sf"/>
</dbReference>
<feature type="chain" id="PRO_5011837347" description="Aspartate 1-decarboxylase alpha chain" evidence="9 13">
    <location>
        <begin position="28"/>
        <end position="144"/>
    </location>
</feature>
<evidence type="ECO:0000256" key="5">
    <source>
        <dbReference type="ARBA" id="ARBA00023145"/>
    </source>
</evidence>
<comment type="catalytic activity">
    <reaction evidence="9">
        <text>L-aspartate + H(+) = beta-alanine + CO2</text>
        <dbReference type="Rhea" id="RHEA:19497"/>
        <dbReference type="ChEBI" id="CHEBI:15378"/>
        <dbReference type="ChEBI" id="CHEBI:16526"/>
        <dbReference type="ChEBI" id="CHEBI:29991"/>
        <dbReference type="ChEBI" id="CHEBI:57966"/>
        <dbReference type="EC" id="4.1.1.11"/>
    </reaction>
</comment>
<feature type="active site" description="Schiff-base intermediate with substrate; via pyruvic acid" evidence="9 10">
    <location>
        <position position="28"/>
    </location>
</feature>
<dbReference type="InterPro" id="IPR003190">
    <property type="entry name" value="Asp_decarbox"/>
</dbReference>
<comment type="cofactor">
    <cofactor evidence="9 10">
        <name>pyruvate</name>
        <dbReference type="ChEBI" id="CHEBI:15361"/>
    </cofactor>
    <text evidence="9 10">Binds 1 pyruvoyl group covalently per subunit.</text>
</comment>
<dbReference type="GO" id="GO:0006523">
    <property type="term" value="P:alanine biosynthetic process"/>
    <property type="evidence" value="ECO:0007669"/>
    <property type="project" value="InterPro"/>
</dbReference>
<dbReference type="RefSeq" id="WP_009743673.1">
    <property type="nucleotide sequence ID" value="NZ_CP017298.1"/>
</dbReference>
<dbReference type="AlphaFoldDB" id="A0A1D8B2C9"/>
<feature type="region of interest" description="Disordered" evidence="14">
    <location>
        <begin position="120"/>
        <end position="144"/>
    </location>
</feature>
<dbReference type="UniPathway" id="UPA00028">
    <property type="reaction ID" value="UER00002"/>
</dbReference>
<evidence type="ECO:0000256" key="6">
    <source>
        <dbReference type="ARBA" id="ARBA00023239"/>
    </source>
</evidence>
<evidence type="ECO:0000256" key="11">
    <source>
        <dbReference type="PIRSR" id="PIRSR006246-2"/>
    </source>
</evidence>
<evidence type="ECO:0000256" key="9">
    <source>
        <dbReference type="HAMAP-Rule" id="MF_00446"/>
    </source>
</evidence>
<dbReference type="EMBL" id="CP017298">
    <property type="protein sequence ID" value="AOS47298.1"/>
    <property type="molecule type" value="Genomic_DNA"/>
</dbReference>
<keyword evidence="6 9" id="KW-0456">Lyase</keyword>
<evidence type="ECO:0000256" key="13">
    <source>
        <dbReference type="PIRSR" id="PIRSR006246-5"/>
    </source>
</evidence>
<comment type="subunit">
    <text evidence="9">Heterooctamer of four alpha and four beta subunits.</text>
</comment>
<keyword evidence="8 9" id="KW-0670">Pyruvate</keyword>
<keyword evidence="5 9" id="KW-0865">Zymogen</keyword>
<organism evidence="15 16">
    <name type="scientific">Pauljensenia hongkongensis</name>
    <dbReference type="NCBI Taxonomy" id="178339"/>
    <lineage>
        <taxon>Bacteria</taxon>
        <taxon>Bacillati</taxon>
        <taxon>Actinomycetota</taxon>
        <taxon>Actinomycetes</taxon>
        <taxon>Actinomycetales</taxon>
        <taxon>Actinomycetaceae</taxon>
        <taxon>Pauljensenia</taxon>
    </lineage>
</organism>
<dbReference type="PIRSF" id="PIRSF006246">
    <property type="entry name" value="Asp_decarbox"/>
    <property type="match status" value="1"/>
</dbReference>
<evidence type="ECO:0000256" key="7">
    <source>
        <dbReference type="ARBA" id="ARBA00023270"/>
    </source>
</evidence>
<dbReference type="Gene3D" id="2.40.40.20">
    <property type="match status" value="1"/>
</dbReference>
<dbReference type="EC" id="4.1.1.11" evidence="9"/>
<name>A0A1D8B2C9_9ACTO</name>
<dbReference type="Proteomes" id="UP000095214">
    <property type="component" value="Chromosome"/>
</dbReference>
<feature type="active site" description="Proton donor" evidence="9 10">
    <location>
        <position position="61"/>
    </location>
</feature>
<evidence type="ECO:0000256" key="4">
    <source>
        <dbReference type="ARBA" id="ARBA00022813"/>
    </source>
</evidence>
<dbReference type="HAMAP" id="MF_00446">
    <property type="entry name" value="PanD"/>
    <property type="match status" value="1"/>
</dbReference>
<dbReference type="NCBIfam" id="TIGR00223">
    <property type="entry name" value="panD"/>
    <property type="match status" value="1"/>
</dbReference>
<dbReference type="PANTHER" id="PTHR21012:SF0">
    <property type="entry name" value="ASPARTATE 1-DECARBOXYLASE"/>
    <property type="match status" value="1"/>
</dbReference>
<keyword evidence="16" id="KW-1185">Reference proteome</keyword>